<dbReference type="EMBL" id="OMOH01000004">
    <property type="protein sequence ID" value="SPF68389.1"/>
    <property type="molecule type" value="Genomic_DNA"/>
</dbReference>
<dbReference type="GO" id="GO:0005829">
    <property type="term" value="C:cytosol"/>
    <property type="evidence" value="ECO:0007669"/>
    <property type="project" value="TreeGrafter"/>
</dbReference>
<name>A0A375I0P0_9ACTN</name>
<evidence type="ECO:0000313" key="5">
    <source>
        <dbReference type="Proteomes" id="UP000265962"/>
    </source>
</evidence>
<dbReference type="InterPro" id="IPR001910">
    <property type="entry name" value="Inosine/uridine_hydrolase_dom"/>
</dbReference>
<organism evidence="4 5">
    <name type="scientific">Propionibacterium ruminifibrarum</name>
    <dbReference type="NCBI Taxonomy" id="1962131"/>
    <lineage>
        <taxon>Bacteria</taxon>
        <taxon>Bacillati</taxon>
        <taxon>Actinomycetota</taxon>
        <taxon>Actinomycetes</taxon>
        <taxon>Propionibacteriales</taxon>
        <taxon>Propionibacteriaceae</taxon>
        <taxon>Propionibacterium</taxon>
    </lineage>
</organism>
<dbReference type="Gene3D" id="3.90.245.10">
    <property type="entry name" value="Ribonucleoside hydrolase-like"/>
    <property type="match status" value="1"/>
</dbReference>
<evidence type="ECO:0000259" key="3">
    <source>
        <dbReference type="Pfam" id="PF01156"/>
    </source>
</evidence>
<protein>
    <submittedName>
        <fullName evidence="4">Inosine/uridine-preferring nucleoside hydrolase domain</fullName>
    </submittedName>
</protein>
<evidence type="ECO:0000256" key="1">
    <source>
        <dbReference type="ARBA" id="ARBA00022801"/>
    </source>
</evidence>
<keyword evidence="1 4" id="KW-0378">Hydrolase</keyword>
<feature type="domain" description="Inosine/uridine-preferring nucleoside hydrolase" evidence="3">
    <location>
        <begin position="5"/>
        <end position="303"/>
    </location>
</feature>
<dbReference type="GO" id="GO:0006152">
    <property type="term" value="P:purine nucleoside catabolic process"/>
    <property type="evidence" value="ECO:0007669"/>
    <property type="project" value="TreeGrafter"/>
</dbReference>
<dbReference type="OrthoDB" id="9797882at2"/>
<dbReference type="Proteomes" id="UP000265962">
    <property type="component" value="Unassembled WGS sequence"/>
</dbReference>
<evidence type="ECO:0000256" key="2">
    <source>
        <dbReference type="ARBA" id="ARBA00023295"/>
    </source>
</evidence>
<dbReference type="AlphaFoldDB" id="A0A375I0P0"/>
<dbReference type="SUPFAM" id="SSF53590">
    <property type="entry name" value="Nucleoside hydrolase"/>
    <property type="match status" value="1"/>
</dbReference>
<evidence type="ECO:0000313" key="4">
    <source>
        <dbReference type="EMBL" id="SPF68389.1"/>
    </source>
</evidence>
<dbReference type="RefSeq" id="WP_119715544.1">
    <property type="nucleotide sequence ID" value="NZ_OMOH01000004.1"/>
</dbReference>
<dbReference type="CDD" id="cd02650">
    <property type="entry name" value="nuc_hydro_CaPnhB"/>
    <property type="match status" value="1"/>
</dbReference>
<dbReference type="PANTHER" id="PTHR12304:SF4">
    <property type="entry name" value="URIDINE NUCLEOSIDASE"/>
    <property type="match status" value="1"/>
</dbReference>
<proteinExistence type="predicted"/>
<sequence>MTKKIILDLDTGIDDALAIAYALGSPELELIGITATYGNVTVERSVRNSLAVLEMLGRTDVPVFAGVGHSMTADSFTPTEISTFVHGQNGIGEVEIPDAKRPVEHQPAVDFIIESAHRYGEELMCIPTGAATNIVTALEKDPAIKGLMGPIVMMGGALTTEGNVNAWTEANVSQDPEATDRLFRSGARVIMIGLDVTHQTLLTKAETSTWRDLGTEAGRCYADMTDYYIDFETRAMDIAGCGLHDPLAVAVAADQSLVTLLPINMQVDLEGPTRGRTIGSLEGLSDPVKTVEVAVQVDVERFLGEFMTRVGSVLT</sequence>
<accession>A0A375I0P0</accession>
<dbReference type="InterPro" id="IPR023186">
    <property type="entry name" value="IUNH"/>
</dbReference>
<gene>
    <name evidence="4" type="ORF">PROPJV5_1384</name>
</gene>
<reference evidence="5" key="1">
    <citation type="submission" date="2018-02" db="EMBL/GenBank/DDBJ databases">
        <authorList>
            <person name="Hornung B."/>
        </authorList>
    </citation>
    <scope>NUCLEOTIDE SEQUENCE [LARGE SCALE GENOMIC DNA]</scope>
</reference>
<dbReference type="Pfam" id="PF01156">
    <property type="entry name" value="IU_nuc_hydro"/>
    <property type="match status" value="1"/>
</dbReference>
<dbReference type="GO" id="GO:0008477">
    <property type="term" value="F:purine nucleosidase activity"/>
    <property type="evidence" value="ECO:0007669"/>
    <property type="project" value="TreeGrafter"/>
</dbReference>
<dbReference type="PANTHER" id="PTHR12304">
    <property type="entry name" value="INOSINE-URIDINE PREFERRING NUCLEOSIDE HYDROLASE"/>
    <property type="match status" value="1"/>
</dbReference>
<dbReference type="InterPro" id="IPR036452">
    <property type="entry name" value="Ribo_hydro-like"/>
</dbReference>
<keyword evidence="5" id="KW-1185">Reference proteome</keyword>
<keyword evidence="2" id="KW-0326">Glycosidase</keyword>